<keyword evidence="2" id="KW-0012">Acyltransferase</keyword>
<sequence length="67" mass="7854">QPEDLMNMQHCNLLCLPENYQMKYYFYHGLSWPQVRPLPCSWMSGFPLQMSGEEDPDDVPHGHITSL</sequence>
<reference evidence="3 4" key="1">
    <citation type="submission" date="2014-04" db="EMBL/GenBank/DDBJ databases">
        <title>Genome evolution of avian class.</title>
        <authorList>
            <person name="Zhang G."/>
            <person name="Li C."/>
        </authorList>
    </citation>
    <scope>NUCLEOTIDE SEQUENCE [LARGE SCALE GENOMIC DNA]</scope>
    <source>
        <strain evidence="3">BGI_N322</strain>
    </source>
</reference>
<dbReference type="GO" id="GO:1990190">
    <property type="term" value="F:protein-N-terminal-glutamate acetyltransferase activity"/>
    <property type="evidence" value="ECO:0007669"/>
    <property type="project" value="TreeGrafter"/>
</dbReference>
<dbReference type="Gene3D" id="3.40.630.30">
    <property type="match status" value="1"/>
</dbReference>
<dbReference type="PANTHER" id="PTHR23091:SF4">
    <property type="entry name" value="N-TERMINAL AMINO-ACID N(ALPHA)-ACETYLTRANSFERASE NATA"/>
    <property type="match status" value="1"/>
</dbReference>
<dbReference type="Proteomes" id="UP000054116">
    <property type="component" value="Unassembled WGS sequence"/>
</dbReference>
<proteinExistence type="predicted"/>
<evidence type="ECO:0000313" key="4">
    <source>
        <dbReference type="Proteomes" id="UP000054116"/>
    </source>
</evidence>
<dbReference type="EMBL" id="KK523919">
    <property type="protein sequence ID" value="KFP67407.1"/>
    <property type="molecule type" value="Genomic_DNA"/>
</dbReference>
<gene>
    <name evidence="3" type="ORF">N322_10247</name>
</gene>
<feature type="non-terminal residue" evidence="3">
    <location>
        <position position="1"/>
    </location>
</feature>
<dbReference type="AlphaFoldDB" id="A0A091M9L3"/>
<evidence type="ECO:0000256" key="2">
    <source>
        <dbReference type="ARBA" id="ARBA00023315"/>
    </source>
</evidence>
<name>A0A091M9L3_CARIC</name>
<keyword evidence="4" id="KW-1185">Reference proteome</keyword>
<organism evidence="3 4">
    <name type="scientific">Cariama cristata</name>
    <name type="common">Red-legged seriema</name>
    <dbReference type="NCBI Taxonomy" id="54380"/>
    <lineage>
        <taxon>Eukaryota</taxon>
        <taxon>Metazoa</taxon>
        <taxon>Chordata</taxon>
        <taxon>Craniata</taxon>
        <taxon>Vertebrata</taxon>
        <taxon>Euteleostomi</taxon>
        <taxon>Archelosauria</taxon>
        <taxon>Archosauria</taxon>
        <taxon>Dinosauria</taxon>
        <taxon>Saurischia</taxon>
        <taxon>Theropoda</taxon>
        <taxon>Coelurosauria</taxon>
        <taxon>Aves</taxon>
        <taxon>Neognathae</taxon>
        <taxon>Neoaves</taxon>
        <taxon>Telluraves</taxon>
        <taxon>Australaves</taxon>
        <taxon>Cariamiformes</taxon>
        <taxon>Cariamidae</taxon>
        <taxon>Cariama</taxon>
    </lineage>
</organism>
<dbReference type="GO" id="GO:1990189">
    <property type="term" value="F:protein N-terminal-serine acetyltransferase activity"/>
    <property type="evidence" value="ECO:0007669"/>
    <property type="project" value="TreeGrafter"/>
</dbReference>
<feature type="non-terminal residue" evidence="3">
    <location>
        <position position="67"/>
    </location>
</feature>
<dbReference type="GO" id="GO:0031415">
    <property type="term" value="C:NatA complex"/>
    <property type="evidence" value="ECO:0007669"/>
    <property type="project" value="InterPro"/>
</dbReference>
<dbReference type="PANTHER" id="PTHR23091">
    <property type="entry name" value="N-TERMINAL ACETYLTRANSFERASE"/>
    <property type="match status" value="1"/>
</dbReference>
<protein>
    <submittedName>
        <fullName evidence="3">N-alpha-acetyltransferase 10</fullName>
    </submittedName>
</protein>
<dbReference type="InterPro" id="IPR045047">
    <property type="entry name" value="Ard1-like"/>
</dbReference>
<keyword evidence="1 3" id="KW-0808">Transferase</keyword>
<evidence type="ECO:0000256" key="1">
    <source>
        <dbReference type="ARBA" id="ARBA00022679"/>
    </source>
</evidence>
<accession>A0A091M9L3</accession>
<evidence type="ECO:0000313" key="3">
    <source>
        <dbReference type="EMBL" id="KFP67407.1"/>
    </source>
</evidence>